<proteinExistence type="predicted"/>
<protein>
    <submittedName>
        <fullName evidence="1">Uncharacterized protein</fullName>
    </submittedName>
</protein>
<dbReference type="KEGG" id="sbu:SpiBuddy_1671"/>
<evidence type="ECO:0000313" key="1">
    <source>
        <dbReference type="EMBL" id="ADY13496.1"/>
    </source>
</evidence>
<dbReference type="STRING" id="158189.SpiBuddy_1671"/>
<evidence type="ECO:0000313" key="2">
    <source>
        <dbReference type="Proteomes" id="UP000008466"/>
    </source>
</evidence>
<gene>
    <name evidence="1" type="ordered locus">SpiBuddy_1671</name>
</gene>
<keyword evidence="2" id="KW-1185">Reference proteome</keyword>
<dbReference type="AlphaFoldDB" id="F0RZE4"/>
<accession>F0RZE4</accession>
<organism evidence="1 2">
    <name type="scientific">Sphaerochaeta globosa (strain ATCC BAA-1886 / DSM 22777 / Buddy)</name>
    <name type="common">Spirochaeta sp. (strain Buddy)</name>
    <dbReference type="NCBI Taxonomy" id="158189"/>
    <lineage>
        <taxon>Bacteria</taxon>
        <taxon>Pseudomonadati</taxon>
        <taxon>Spirochaetota</taxon>
        <taxon>Spirochaetia</taxon>
        <taxon>Spirochaetales</taxon>
        <taxon>Sphaerochaetaceae</taxon>
        <taxon>Sphaerochaeta</taxon>
    </lineage>
</organism>
<dbReference type="HOGENOM" id="CLU_1325650_0_0_12"/>
<reference evidence="2" key="1">
    <citation type="submission" date="2011-02" db="EMBL/GenBank/DDBJ databases">
        <title>Complete sequence of Spirochaeta sp. Buddy.</title>
        <authorList>
            <person name="Lucas S."/>
            <person name="Copeland A."/>
            <person name="Lapidus A."/>
            <person name="Cheng J.-F."/>
            <person name="Goodwin L."/>
            <person name="Pitluck S."/>
            <person name="Zeytun A."/>
            <person name="Detter J.C."/>
            <person name="Han C."/>
            <person name="Tapia R."/>
            <person name="Land M."/>
            <person name="Hauser L."/>
            <person name="Kyrpides N."/>
            <person name="Ivanova N."/>
            <person name="Mikhailova N."/>
            <person name="Pagani I."/>
            <person name="Ritalahti K.M."/>
            <person name="Loeffler F.E."/>
            <person name="Woyke T."/>
        </authorList>
    </citation>
    <scope>NUCLEOTIDE SEQUENCE [LARGE SCALE GENOMIC DNA]</scope>
    <source>
        <strain evidence="2">ATCC BAA-1886 / DSM 22777 / Buddy</strain>
    </source>
</reference>
<dbReference type="RefSeq" id="WP_013607346.1">
    <property type="nucleotide sequence ID" value="NC_015152.1"/>
</dbReference>
<dbReference type="Proteomes" id="UP000008466">
    <property type="component" value="Chromosome"/>
</dbReference>
<dbReference type="OrthoDB" id="371196at2"/>
<sequence>MKEEHDETGGVDIVDDRYVLCIVDNQGMHPRYYRGRADTPLGQANFFGKVGQAPLLMPSGDLAALALLRLGEEQVVIKDESEHFAVWAAAGVKRGQQMARFAALQLFAKHHPSDSLSEKDTQHLFLLQDAELTALLSVVETSQTLAEAVLGGVGDATTYSKALRNEEKSRQDPVIGKTIPNQREASLFSEDDTSFLAKLDRELKKLQ</sequence>
<dbReference type="EMBL" id="CP002541">
    <property type="protein sequence ID" value="ADY13496.1"/>
    <property type="molecule type" value="Genomic_DNA"/>
</dbReference>
<name>F0RZE4_SPHGB</name>